<keyword evidence="1" id="KW-0175">Coiled coil</keyword>
<evidence type="ECO:0000256" key="2">
    <source>
        <dbReference type="SAM" id="MobiDB-lite"/>
    </source>
</evidence>
<evidence type="ECO:0000313" key="4">
    <source>
        <dbReference type="Proteomes" id="UP000298663"/>
    </source>
</evidence>
<protein>
    <submittedName>
        <fullName evidence="3">Uncharacterized protein</fullName>
    </submittedName>
</protein>
<dbReference type="OrthoDB" id="10470445at2759"/>
<proteinExistence type="predicted"/>
<dbReference type="AlphaFoldDB" id="A0A4U5M6Y0"/>
<name>A0A4U5M6Y0_STECR</name>
<feature type="compositionally biased region" description="Basic and acidic residues" evidence="2">
    <location>
        <begin position="239"/>
        <end position="250"/>
    </location>
</feature>
<dbReference type="Proteomes" id="UP000298663">
    <property type="component" value="Unassembled WGS sequence"/>
</dbReference>
<reference evidence="3 4" key="2">
    <citation type="journal article" date="2019" name="G3 (Bethesda)">
        <title>Hybrid Assembly of the Genome of the Entomopathogenic Nematode Steinernema carpocapsae Identifies the X-Chromosome.</title>
        <authorList>
            <person name="Serra L."/>
            <person name="Macchietto M."/>
            <person name="Macias-Munoz A."/>
            <person name="McGill C.J."/>
            <person name="Rodriguez I.M."/>
            <person name="Rodriguez B."/>
            <person name="Murad R."/>
            <person name="Mortazavi A."/>
        </authorList>
    </citation>
    <scope>NUCLEOTIDE SEQUENCE [LARGE SCALE GENOMIC DNA]</scope>
    <source>
        <strain evidence="3 4">ALL</strain>
    </source>
</reference>
<evidence type="ECO:0000256" key="1">
    <source>
        <dbReference type="SAM" id="Coils"/>
    </source>
</evidence>
<organism evidence="3 4">
    <name type="scientific">Steinernema carpocapsae</name>
    <name type="common">Entomopathogenic nematode</name>
    <dbReference type="NCBI Taxonomy" id="34508"/>
    <lineage>
        <taxon>Eukaryota</taxon>
        <taxon>Metazoa</taxon>
        <taxon>Ecdysozoa</taxon>
        <taxon>Nematoda</taxon>
        <taxon>Chromadorea</taxon>
        <taxon>Rhabditida</taxon>
        <taxon>Tylenchina</taxon>
        <taxon>Panagrolaimomorpha</taxon>
        <taxon>Strongyloidoidea</taxon>
        <taxon>Steinernematidae</taxon>
        <taxon>Steinernema</taxon>
    </lineage>
</organism>
<reference evidence="3 4" key="1">
    <citation type="journal article" date="2015" name="Genome Biol.">
        <title>Comparative genomics of Steinernema reveals deeply conserved gene regulatory networks.</title>
        <authorList>
            <person name="Dillman A.R."/>
            <person name="Macchietto M."/>
            <person name="Porter C.F."/>
            <person name="Rogers A."/>
            <person name="Williams B."/>
            <person name="Antoshechkin I."/>
            <person name="Lee M.M."/>
            <person name="Goodwin Z."/>
            <person name="Lu X."/>
            <person name="Lewis E.E."/>
            <person name="Goodrich-Blair H."/>
            <person name="Stock S.P."/>
            <person name="Adams B.J."/>
            <person name="Sternberg P.W."/>
            <person name="Mortazavi A."/>
        </authorList>
    </citation>
    <scope>NUCLEOTIDE SEQUENCE [LARGE SCALE GENOMIC DNA]</scope>
    <source>
        <strain evidence="3 4">ALL</strain>
    </source>
</reference>
<accession>A0A4U5M6Y0</accession>
<feature type="region of interest" description="Disordered" evidence="2">
    <location>
        <begin position="217"/>
        <end position="299"/>
    </location>
</feature>
<sequence length="299" mass="33758">MAKKVNHVLDKNERFVEENSNARRQAAFDRYQIGLLEKENAMLTQKLNCSTPEDIEALVQHRVNEAMKRKLNHVSAVIRKTVKALNSCMDQLSTIAEDVDQKAKELDRREESELKRISQLRSKPIKVELEKQLRKESVEVLPSLLESPLVRVEEEQDNLEGGDDLDSNPILGITDSLRGCISAVEDTLLPAATLGDQKTEDEDPDLDFLSTTITMRSRARTKQRKTEQLSSVRHTSIPPKEDAKQSKEPSLEAETDNTVSERSTRGGTPAEGGRRKRTAASNIRSFKEPSLITKMRRSK</sequence>
<comment type="caution">
    <text evidence="3">The sequence shown here is derived from an EMBL/GenBank/DDBJ whole genome shotgun (WGS) entry which is preliminary data.</text>
</comment>
<keyword evidence="4" id="KW-1185">Reference proteome</keyword>
<feature type="coiled-coil region" evidence="1">
    <location>
        <begin position="89"/>
        <end position="123"/>
    </location>
</feature>
<dbReference type="EMBL" id="AZBU02000009">
    <property type="protein sequence ID" value="TKR64624.1"/>
    <property type="molecule type" value="Genomic_DNA"/>
</dbReference>
<gene>
    <name evidence="3" type="ORF">L596_025122</name>
</gene>
<evidence type="ECO:0000313" key="3">
    <source>
        <dbReference type="EMBL" id="TKR64624.1"/>
    </source>
</evidence>